<proteinExistence type="predicted"/>
<dbReference type="Proteomes" id="UP000613177">
    <property type="component" value="Unassembled WGS sequence"/>
</dbReference>
<gene>
    <name evidence="1" type="ORF">INT48_007816</name>
</gene>
<comment type="caution">
    <text evidence="1">The sequence shown here is derived from an EMBL/GenBank/DDBJ whole genome shotgun (WGS) entry which is preliminary data.</text>
</comment>
<name>A0A8H7SHY5_9FUNG</name>
<accession>A0A8H7SHY5</accession>
<dbReference type="AlphaFoldDB" id="A0A8H7SHY5"/>
<evidence type="ECO:0000313" key="1">
    <source>
        <dbReference type="EMBL" id="KAG2229391.1"/>
    </source>
</evidence>
<evidence type="ECO:0000313" key="2">
    <source>
        <dbReference type="Proteomes" id="UP000613177"/>
    </source>
</evidence>
<reference evidence="1" key="1">
    <citation type="submission" date="2021-01" db="EMBL/GenBank/DDBJ databases">
        <title>Metabolic potential, ecology and presence of endohyphal bacteria is reflected in genomic diversity of Mucoromycotina.</title>
        <authorList>
            <person name="Muszewska A."/>
            <person name="Okrasinska A."/>
            <person name="Steczkiewicz K."/>
            <person name="Drgas O."/>
            <person name="Orlowska M."/>
            <person name="Perlinska-Lenart U."/>
            <person name="Aleksandrzak-Piekarczyk T."/>
            <person name="Szatraj K."/>
            <person name="Zielenkiewicz U."/>
            <person name="Pilsyk S."/>
            <person name="Malc E."/>
            <person name="Mieczkowski P."/>
            <person name="Kruszewska J.S."/>
            <person name="Biernat P."/>
            <person name="Pawlowska J."/>
        </authorList>
    </citation>
    <scope>NUCLEOTIDE SEQUENCE</scope>
    <source>
        <strain evidence="1">WA0000018081</strain>
    </source>
</reference>
<sequence length="211" mass="24079">MGYSESDYEIKFWGPIFEAYFCNDKYMLHWGDTISKPCKKSQLRFKTDLRIIVTSPDEDIVDGAIAEVARKAAPKKLFVDRLKTILATECHLNNFLTTILFIPSKEIKNVVFPIVQIMGFSVQVYTLRLANRGLYILQGQASFEFPTNFRSLKFGVTNIINGLSCIESLLLELGHAYKSYQMDNSNSMERIINESSIKKKTPISNWITGVI</sequence>
<keyword evidence="2" id="KW-1185">Reference proteome</keyword>
<organism evidence="1 2">
    <name type="scientific">Thamnidium elegans</name>
    <dbReference type="NCBI Taxonomy" id="101142"/>
    <lineage>
        <taxon>Eukaryota</taxon>
        <taxon>Fungi</taxon>
        <taxon>Fungi incertae sedis</taxon>
        <taxon>Mucoromycota</taxon>
        <taxon>Mucoromycotina</taxon>
        <taxon>Mucoromycetes</taxon>
        <taxon>Mucorales</taxon>
        <taxon>Mucorineae</taxon>
        <taxon>Mucoraceae</taxon>
        <taxon>Thamnidium</taxon>
    </lineage>
</organism>
<dbReference type="EMBL" id="JAEPRE010000278">
    <property type="protein sequence ID" value="KAG2229391.1"/>
    <property type="molecule type" value="Genomic_DNA"/>
</dbReference>
<protein>
    <submittedName>
        <fullName evidence="1">Uncharacterized protein</fullName>
    </submittedName>
</protein>